<evidence type="ECO:0000313" key="2">
    <source>
        <dbReference type="Proteomes" id="UP001173802"/>
    </source>
</evidence>
<comment type="caution">
    <text evidence="1">The sequence shown here is derived from an EMBL/GenBank/DDBJ whole genome shotgun (WGS) entry which is preliminary data.</text>
</comment>
<dbReference type="Proteomes" id="UP001173802">
    <property type="component" value="Unassembled WGS sequence"/>
</dbReference>
<sequence length="242" mass="26561">MLQVLGCLGVVVCGRICYNAHFYIEAGDRMQERENTQVRIAILFSGSGSNLENIVAQQKDIAAALSPYHITPHIVLAMSNNPSAYGIARCKRLGLECKVIDHRDFGSRALFDQALARCLESHHIDLVVLAGFMRILGEGFVEKFRAINIHPSFLPLHKGAHAIADSFNGAEEFGGVSVHWVSLELDSGAIIVQEKLPKIAGESLQDFESRIHFLEHKLYPKAIIEAIIQAFGSGAKASGQER</sequence>
<reference evidence="1 2" key="1">
    <citation type="journal article" date="2023" name="Microorganisms">
        <title>Isolation and Genomic Characteristics of Cat-Borne Campylobacter felis sp. nov. and Sheep-Borne Campylobacter ovis sp. nov.</title>
        <authorList>
            <person name="Wang H."/>
            <person name="Li Y."/>
            <person name="Gu Y."/>
            <person name="Zhou G."/>
            <person name="Chen X."/>
            <person name="Zhang X."/>
            <person name="Shao Z."/>
            <person name="Zhang J."/>
            <person name="Zhang M."/>
        </authorList>
    </citation>
    <scope>NUCLEOTIDE SEQUENCE [LARGE SCALE GENOMIC DNA]</scope>
    <source>
        <strain evidence="1 2">XJK30-2</strain>
    </source>
</reference>
<dbReference type="EMBL" id="JANURN010000005">
    <property type="protein sequence ID" value="MDL0082272.1"/>
    <property type="molecule type" value="Genomic_DNA"/>
</dbReference>
<evidence type="ECO:0000313" key="1">
    <source>
        <dbReference type="EMBL" id="MDL0082272.1"/>
    </source>
</evidence>
<organism evidence="1 2">
    <name type="scientific">Helicobacter zhangjianzhongii</name>
    <dbReference type="NCBI Taxonomy" id="2974574"/>
    <lineage>
        <taxon>Bacteria</taxon>
        <taxon>Pseudomonadati</taxon>
        <taxon>Campylobacterota</taxon>
        <taxon>Epsilonproteobacteria</taxon>
        <taxon>Campylobacterales</taxon>
        <taxon>Helicobacteraceae</taxon>
        <taxon>Helicobacter</taxon>
    </lineage>
</organism>
<name>A0ACC6FT02_9HELI</name>
<proteinExistence type="predicted"/>
<keyword evidence="2" id="KW-1185">Reference proteome</keyword>
<keyword evidence="1" id="KW-0808">Transferase</keyword>
<protein>
    <submittedName>
        <fullName evidence="1">Phosphoribosylglycinamide formyltransferase</fullName>
        <ecNumber evidence="1">2.1.2.2</ecNumber>
    </submittedName>
</protein>
<gene>
    <name evidence="1" type="primary">purN</name>
    <name evidence="1" type="ORF">NYG90_06255</name>
</gene>
<dbReference type="EC" id="2.1.2.2" evidence="1"/>
<accession>A0ACC6FT02</accession>